<feature type="region of interest" description="Disordered" evidence="1">
    <location>
        <begin position="3385"/>
        <end position="3421"/>
    </location>
</feature>
<evidence type="ECO:0008006" key="4">
    <source>
        <dbReference type="Google" id="ProtNLM"/>
    </source>
</evidence>
<feature type="compositionally biased region" description="Polar residues" evidence="1">
    <location>
        <begin position="1484"/>
        <end position="1496"/>
    </location>
</feature>
<feature type="region of interest" description="Disordered" evidence="1">
    <location>
        <begin position="2018"/>
        <end position="2198"/>
    </location>
</feature>
<feature type="region of interest" description="Disordered" evidence="1">
    <location>
        <begin position="3566"/>
        <end position="3590"/>
    </location>
</feature>
<feature type="compositionally biased region" description="Low complexity" evidence="1">
    <location>
        <begin position="1441"/>
        <end position="1454"/>
    </location>
</feature>
<feature type="compositionally biased region" description="Low complexity" evidence="1">
    <location>
        <begin position="588"/>
        <end position="604"/>
    </location>
</feature>
<dbReference type="STRING" id="94643.A0A2A9MGX1"/>
<feature type="compositionally biased region" description="Polar residues" evidence="1">
    <location>
        <begin position="1139"/>
        <end position="1153"/>
    </location>
</feature>
<dbReference type="EMBL" id="NWUJ01000002">
    <property type="protein sequence ID" value="PFH37149.1"/>
    <property type="molecule type" value="Genomic_DNA"/>
</dbReference>
<feature type="compositionally biased region" description="Polar residues" evidence="1">
    <location>
        <begin position="3076"/>
        <end position="3087"/>
    </location>
</feature>
<feature type="region of interest" description="Disordered" evidence="1">
    <location>
        <begin position="3171"/>
        <end position="3256"/>
    </location>
</feature>
<feature type="compositionally biased region" description="Polar residues" evidence="1">
    <location>
        <begin position="1425"/>
        <end position="1440"/>
    </location>
</feature>
<feature type="region of interest" description="Disordered" evidence="1">
    <location>
        <begin position="1008"/>
        <end position="1039"/>
    </location>
</feature>
<feature type="region of interest" description="Disordered" evidence="1">
    <location>
        <begin position="2461"/>
        <end position="2502"/>
    </location>
</feature>
<feature type="compositionally biased region" description="Polar residues" evidence="1">
    <location>
        <begin position="2160"/>
        <end position="2170"/>
    </location>
</feature>
<feature type="region of interest" description="Disordered" evidence="1">
    <location>
        <begin position="3061"/>
        <end position="3114"/>
    </location>
</feature>
<dbReference type="GeneID" id="40308588"/>
<feature type="compositionally biased region" description="Polar residues" evidence="1">
    <location>
        <begin position="208"/>
        <end position="217"/>
    </location>
</feature>
<name>A0A2A9MGX1_BESBE</name>
<keyword evidence="3" id="KW-1185">Reference proteome</keyword>
<evidence type="ECO:0000313" key="2">
    <source>
        <dbReference type="EMBL" id="PFH37149.1"/>
    </source>
</evidence>
<gene>
    <name evidence="2" type="ORF">BESB_036070</name>
</gene>
<dbReference type="RefSeq" id="XP_029221158.1">
    <property type="nucleotide sequence ID" value="XM_029362193.1"/>
</dbReference>
<feature type="compositionally biased region" description="Basic and acidic residues" evidence="1">
    <location>
        <begin position="369"/>
        <end position="380"/>
    </location>
</feature>
<feature type="compositionally biased region" description="Polar residues" evidence="1">
    <location>
        <begin position="265"/>
        <end position="281"/>
    </location>
</feature>
<feature type="region of interest" description="Disordered" evidence="1">
    <location>
        <begin position="365"/>
        <end position="392"/>
    </location>
</feature>
<feature type="region of interest" description="Disordered" evidence="1">
    <location>
        <begin position="2522"/>
        <end position="2552"/>
    </location>
</feature>
<accession>A0A2A9MGX1</accession>
<feature type="region of interest" description="Disordered" evidence="1">
    <location>
        <begin position="188"/>
        <end position="345"/>
    </location>
</feature>
<comment type="caution">
    <text evidence="2">The sequence shown here is derived from an EMBL/GenBank/DDBJ whole genome shotgun (WGS) entry which is preliminary data.</text>
</comment>
<protein>
    <recommendedName>
        <fullName evidence="4">AP2 domain transcription factor AP2X-6</fullName>
    </recommendedName>
</protein>
<feature type="compositionally biased region" description="Polar residues" evidence="1">
    <location>
        <begin position="3096"/>
        <end position="3113"/>
    </location>
</feature>
<feature type="compositionally biased region" description="Polar residues" evidence="1">
    <location>
        <begin position="2828"/>
        <end position="2846"/>
    </location>
</feature>
<feature type="region of interest" description="Disordered" evidence="1">
    <location>
        <begin position="1052"/>
        <end position="1087"/>
    </location>
</feature>
<feature type="region of interest" description="Disordered" evidence="1">
    <location>
        <begin position="1139"/>
        <end position="1210"/>
    </location>
</feature>
<feature type="compositionally biased region" description="Low complexity" evidence="1">
    <location>
        <begin position="2673"/>
        <end position="2684"/>
    </location>
</feature>
<feature type="region of interest" description="Disordered" evidence="1">
    <location>
        <begin position="2628"/>
        <end position="2685"/>
    </location>
</feature>
<feature type="compositionally biased region" description="Basic and acidic residues" evidence="1">
    <location>
        <begin position="471"/>
        <end position="480"/>
    </location>
</feature>
<feature type="compositionally biased region" description="Polar residues" evidence="1">
    <location>
        <begin position="2640"/>
        <end position="2658"/>
    </location>
</feature>
<feature type="compositionally biased region" description="Basic and acidic residues" evidence="1">
    <location>
        <begin position="1163"/>
        <end position="1174"/>
    </location>
</feature>
<feature type="compositionally biased region" description="Basic and acidic residues" evidence="1">
    <location>
        <begin position="2366"/>
        <end position="2385"/>
    </location>
</feature>
<dbReference type="KEGG" id="bbes:BESB_036070"/>
<feature type="region of interest" description="Disordered" evidence="1">
    <location>
        <begin position="3743"/>
        <end position="3762"/>
    </location>
</feature>
<evidence type="ECO:0000313" key="3">
    <source>
        <dbReference type="Proteomes" id="UP000224006"/>
    </source>
</evidence>
<feature type="compositionally biased region" description="Polar residues" evidence="1">
    <location>
        <begin position="1545"/>
        <end position="1559"/>
    </location>
</feature>
<feature type="compositionally biased region" description="Polar residues" evidence="1">
    <location>
        <begin position="2404"/>
        <end position="2416"/>
    </location>
</feature>
<feature type="compositionally biased region" description="Polar residues" evidence="1">
    <location>
        <begin position="2266"/>
        <end position="2277"/>
    </location>
</feature>
<feature type="region of interest" description="Disordered" evidence="1">
    <location>
        <begin position="2325"/>
        <end position="2439"/>
    </location>
</feature>
<organism evidence="2 3">
    <name type="scientific">Besnoitia besnoiti</name>
    <name type="common">Apicomplexan protozoan</name>
    <dbReference type="NCBI Taxonomy" id="94643"/>
    <lineage>
        <taxon>Eukaryota</taxon>
        <taxon>Sar</taxon>
        <taxon>Alveolata</taxon>
        <taxon>Apicomplexa</taxon>
        <taxon>Conoidasida</taxon>
        <taxon>Coccidia</taxon>
        <taxon>Eucoccidiorida</taxon>
        <taxon>Eimeriorina</taxon>
        <taxon>Sarcocystidae</taxon>
        <taxon>Besnoitia</taxon>
    </lineage>
</organism>
<dbReference type="VEuPathDB" id="ToxoDB:BESB_036070"/>
<feature type="region of interest" description="Disordered" evidence="1">
    <location>
        <begin position="523"/>
        <end position="604"/>
    </location>
</feature>
<reference evidence="2 3" key="1">
    <citation type="submission" date="2017-09" db="EMBL/GenBank/DDBJ databases">
        <title>Genome sequencing of Besnoitia besnoiti strain Bb-Ger1.</title>
        <authorList>
            <person name="Schares G."/>
            <person name="Venepally P."/>
            <person name="Lorenzi H.A."/>
        </authorList>
    </citation>
    <scope>NUCLEOTIDE SEQUENCE [LARGE SCALE GENOMIC DNA]</scope>
    <source>
        <strain evidence="2 3">Bb-Ger1</strain>
    </source>
</reference>
<feature type="region of interest" description="Disordered" evidence="1">
    <location>
        <begin position="456"/>
        <end position="487"/>
    </location>
</feature>
<feature type="compositionally biased region" description="Gly residues" evidence="1">
    <location>
        <begin position="320"/>
        <end position="336"/>
    </location>
</feature>
<feature type="region of interest" description="Disordered" evidence="1">
    <location>
        <begin position="2227"/>
        <end position="2250"/>
    </location>
</feature>
<feature type="region of interest" description="Disordered" evidence="1">
    <location>
        <begin position="3135"/>
        <end position="3154"/>
    </location>
</feature>
<feature type="compositionally biased region" description="Low complexity" evidence="1">
    <location>
        <begin position="1474"/>
        <end position="1483"/>
    </location>
</feature>
<feature type="compositionally biased region" description="Basic and acidic residues" evidence="1">
    <location>
        <begin position="2851"/>
        <end position="2862"/>
    </location>
</feature>
<dbReference type="OrthoDB" id="331764at2759"/>
<evidence type="ECO:0000256" key="1">
    <source>
        <dbReference type="SAM" id="MobiDB-lite"/>
    </source>
</evidence>
<feature type="compositionally biased region" description="Polar residues" evidence="1">
    <location>
        <begin position="3405"/>
        <end position="3418"/>
    </location>
</feature>
<feature type="compositionally biased region" description="Basic and acidic residues" evidence="1">
    <location>
        <begin position="1025"/>
        <end position="1038"/>
    </location>
</feature>
<feature type="region of interest" description="Disordered" evidence="1">
    <location>
        <begin position="1334"/>
        <end position="1561"/>
    </location>
</feature>
<feature type="compositionally biased region" description="Polar residues" evidence="1">
    <location>
        <begin position="2424"/>
        <end position="2437"/>
    </location>
</feature>
<sequence length="3925" mass="412441">MYLDGLASGGGVQRDNVTELGYRRSRAETSEEFASCGESHAAGRKQQDTISAGAVSSAEKGYSVRYCGSSCSRSTSASASSFDAGRCEDGAATQGKAGSVDLELRHSVGAVAASPPRGASVRALAATIDTKAFPLTEVPSYTSSFDSAADAGRLCAASLDDGVQLPATGARSFALDFAGLRVGVSESAEATAERPRQPAVHLKKGTVSPVSRGSTCSPHRERLPATSQADLGAPCLTQRPPWVKPGASPRDTYAVPSEATELSGGDSQQCESDAISSQPSAPLTGLRGRMRPPRSSPIMSRNPTRALDRDAAEDSQTNGEGPGEGGGGRAKGGGGRQLHETHGQHPWSQLQFLWMSLLTPHPVPPSAWRPHESKSGDVRARASAPGNPGQHFSSSLHDCVYDLAAARIQHFPPLTAPISVPSQLSVENVPSSSCSTEGCVPRTSCKATVAGASVEPSLVDQLTQSSSSSRRHGEESRCSEAEPPSCLPARSPAEALCFKDETKQIKPEQKPCANGRGGGHICTVGPPYSTSSAGDAPRHEVASNVRGSRSSLVADASEAEETRARRLRLQLPVPSAHVGDDPEGGADPAAEPSSASSPPASSAETDSRLWQLGCYSTPCSSRWSKADECLFRVDRSCASILLGSSQEARFLEVGALSPVSQHSLAPGNVFLPWENGDDNGKAAFESCQAGTAGGGVLTGKDGGLDFREKNETACADGHTYAFSSPSCVLREHMLSPTSSPSLGRSGDLGFSRMFSHPSALTPVFDSVCAWSKDASLLGAISCCAPRPESCHSSRVSDAASVSCLRTPDVSSPSLSRWSLNLPSCLGHPTAPRPDSSQKLCSQLRSFGSLSDPEVGVYAIPKLHGGDLHAGERPRPNVGCICPSPPCHFASSPAFASSLAERNPFLPLLSASTSEADFGRPLPPSLVPVTDACAFHLSQKSCCGSTECSAAPSPAVSLPDDSACAAFSLSCNRRGTTTPTSLSAPELGGQVRAAGSCRFSEGALMQWEGEQREEAGRPALSPTRWARSDSAERRTDAERGNALCADVQKLHGHCGQTDDNAEQAVSRRSSRYNDSSSGEELGAESTAGLVLPVAHNSCVRMPCKTEEEHRHSPSPNGARPSEPVAALWERMGYAGVQHNATQHNNDESPPTSARQPRLVAARGPEPKAPLRDPECARGVAHPVESRSDAHAECSAAPKGEGGRPVAAAEEASKTVATHDVAQCCLLPDVRQGDVPHAIAAGEAAMTPVVAGLFCVDGVRRRVSGFCWYYQLALDTETPVLDAVVHGCTRTIDQPAPLGPSTGGWQASSQQDADACVALGTFEAFERNLAVPILSSDDSSEVDGEDYRHNDEAASPDSAKYPSTAEEPVSIDADTEKVAQDSTPAQYEVSKKTSLGTRPTADPLEPAQASNEIVGTNYCGRSHPQLKATSQPRVANKSRQSPASAADHQDAATASAENRCKETYALDPISPPGCVSSSLDDSSNSIRETGLSQGTSPLEVSRPRGNPSPEISRRLESLQHTGHGPTPPAEVDQSSDLSAPALPALNQPGSACINSTQSAARPQSMPGEEFQFEISSRAAPSPVRKTCNSHEEALPFDPLACVTQGDTADVLERCARCVPHSEATESGLLSSPAQAVLEHQLAAAHPEPQRRCGSLQPSRRAEVAEHCGSAERNSFIRGLGASRVPQVGSTIEKDSSPTELARCLRASRTQPAPLPAPYAGSTESLGRPSVAPTSQPRPLSAPAGTLKPPLSAQASRVPAFADPCQRPPSFLAGGDGGQPLAALGSPRPGGRIAEAPWVLNRNPGSRHEATHPWDYSRRPLPATRVRPVRAVYPEGLGHRRHTAELGCAGSSRPSQSAPALCCPPLLMPRSCTPDMQSALSSTAYSASAASAAVPSSACRMSPPRVYHVVMCTRRYWRVEWVSPDTGRRVYKHFGENKYGGGEQAREVAIKFWDEVRRRSVDGVQRGEWAGLQEVTRRVREEGVDRILYEVTSGAGGIETDMSPQNNAPKETASQLSAVVPDNLDCRMPSTVDRERPSGAYESATQIKPVLAAPWGPGPYKAGDKHEGTSIYSQEDTPHRPSCRPPNNSGGSGPSGLLAERTPFEGACQGSAAGPSTVPAGEPSTETAPSPACASLRTETSNCLLSGEDTAGPYGIAREQQHCSESQSRQPSAQRGKRQWEPKLQQEQGDHDVAQSRPAYTGRGLVNAAEVSNACKAEAPFCGQEAAGTKLQSGTAWPQGRTWPSGGSPESERAVHYSLAQSERMHTTADLSATGETGSRCSAPLVRSGGGRTGSDMTRPPAVGSLLPKVEETHSSQQSLNFQVTGFRASMETVPGSPAETATNQDKEARGLNGDHTTSGILSHSKVPVKADSHSVTEESNLDRDHGRKWPLTMSKPGISGRDSTRQKNPSAASPSSLAQEAFSVLTRESSAQRAGTHATSHVDWDVGENDVLNFLNRPPAALRGIPLGTPADKQRTHAQGASDGGPQGSPELALGASGRGAEAAMDRGGEMEAGFGWHDAKSEVKEQPTFCPGQDPESGKPLGGRGHLASRLGGSIENRGGCELSAATEANGIGDVPVESPPPTVSSASRQTEVIPAEPTRRVCAYDVAGDGPRGFFEGEKDWMSPCIQRMSFSPKDEPTAAPSQLDSSTEDAANRSHQLSIPMIRQKEEPRMPAAPSSSAIPSCPFDSMYMPDSGLAVQKNTGKVDSDGVAPVRQRGEASHQTTQGSEFEGCGVGTAMDASTAGTFGLDVPDFPCASDKGEHRPHKIVTDGPEDCAEAATASQQPHTSNIRSYAPAPVSGACEYLFPCPPLRTSDEADACKTPSLPESPLTSFLSTAASNSRATSPGSARRPNHDYSPMDHASRSRRAVTVREHLGQNPLSPDHAFPQLQTAIDTSSKGEKYCQLGAAGSGSSASASIPACTPDIMPAPYDAVLPVGSLSTCGISQQLRDRAGVSHGEVPSLRGSAHDAPTPHNAISGVQPAMCNSDATALQHHHRSASACDGAEPPVTDKTPERLESSPAFARADLGRSFVQPREQVPANPLTGAGLTYSRVIIKNESFPDPQSKICQGGGVQDDASPSSDRNSVGQTALVRDNDLNLNRKTPNESTNASARSLSGLEAAERCLQSSPPVHMKTTIGGAGLDSSRPVSLSPPRHLTQTRLPIAGAAINGSTVQAEAHSAPRATPPGDSDTAISRPSPWPQHLAGPPVTSPRSAVQFLGHGEQGGRKTGQGAGPGHISPKYVLGEDDNAPPSSPAAIKAPANPWSPCLSLPVASCVLQLAQQQSHAQQLFGAGLSPHATVRQGPPPPTTFARQHYPPDSVPKQSNHHTTGAMPFHHYAFSYLRDNGFNKSGTPPASTHAPAGAAKKGHIPMAGLTSLRPLVSTALRQCGPLPSTPKPPFSTTSSSLARNGHSNGTGNIRHSTRTPGRIYSLLVRGVRCWRAEWHEKTSGQRRTRQYAAPKHGEERARAMCLWALCEANCVPAHLIKEAQERFGYDSRNRVGIDTGGANQQVVHLDASKAALNEVGDSDSQKKRKRGGLQGPDIFMKESEELLMSVPGAADPARCAPGNNQGPAQPWAERHGRDHTDCAASGPEKPCAATGAYGGQLNFGRTIQNRTITEGGQVHTPPLSGDRPQPSIRGQPQRLPGGAILEFCQASPLVSGPERRSADLNLVGGSSAFSSPAVLNGPAPAHGHTVHGTQHMPDEESQQLQADTGPDTGFGNPASPSFAENSGLHGELRREFPTVGGILDGPPGEPEIPTERESGNAYTVALESENSTSRDDVYLSAGMKEATPAANKGHDYHAADTSMCDAPVFGERRVSISRDRSCLDGHARSSDGAFPLLEKDRASLQRPSDGAPALDIESRLCRVQPPACLRDNGLVGDQPLKRPRRFGEVMTANVCLQQRLSSGSFTGTARTPLKRLRATCQ</sequence>
<feature type="region of interest" description="Disordered" evidence="1">
    <location>
        <begin position="1"/>
        <end position="50"/>
    </location>
</feature>
<feature type="region of interest" description="Disordered" evidence="1">
    <location>
        <begin position="2262"/>
        <end position="2301"/>
    </location>
</feature>
<feature type="region of interest" description="Disordered" evidence="1">
    <location>
        <begin position="3619"/>
        <end position="3641"/>
    </location>
</feature>
<proteinExistence type="predicted"/>
<feature type="region of interest" description="Disordered" evidence="1">
    <location>
        <begin position="2697"/>
        <end position="2730"/>
    </location>
</feature>
<feature type="region of interest" description="Disordered" evidence="1">
    <location>
        <begin position="3521"/>
        <end position="3540"/>
    </location>
</feature>
<feature type="compositionally biased region" description="Basic and acidic residues" evidence="1">
    <location>
        <begin position="3576"/>
        <end position="3585"/>
    </location>
</feature>
<feature type="region of interest" description="Disordered" evidence="1">
    <location>
        <begin position="3681"/>
        <end position="3730"/>
    </location>
</feature>
<feature type="region of interest" description="Disordered" evidence="1">
    <location>
        <begin position="1705"/>
        <end position="1777"/>
    </location>
</feature>
<feature type="region of interest" description="Disordered" evidence="1">
    <location>
        <begin position="2570"/>
        <end position="2592"/>
    </location>
</feature>
<feature type="region of interest" description="Disordered" evidence="1">
    <location>
        <begin position="2815"/>
        <end position="2868"/>
    </location>
</feature>
<dbReference type="Proteomes" id="UP000224006">
    <property type="component" value="Chromosome II"/>
</dbReference>